<gene>
    <name evidence="1" type="ORF">GCM10023165_52910</name>
</gene>
<name>A0ABP8IG97_9BURK</name>
<comment type="caution">
    <text evidence="1">The sequence shown here is derived from an EMBL/GenBank/DDBJ whole genome shotgun (WGS) entry which is preliminary data.</text>
</comment>
<reference evidence="2" key="1">
    <citation type="journal article" date="2019" name="Int. J. Syst. Evol. Microbiol.">
        <title>The Global Catalogue of Microorganisms (GCM) 10K type strain sequencing project: providing services to taxonomists for standard genome sequencing and annotation.</title>
        <authorList>
            <consortium name="The Broad Institute Genomics Platform"/>
            <consortium name="The Broad Institute Genome Sequencing Center for Infectious Disease"/>
            <person name="Wu L."/>
            <person name="Ma J."/>
        </authorList>
    </citation>
    <scope>NUCLEOTIDE SEQUENCE [LARGE SCALE GENOMIC DNA]</scope>
    <source>
        <strain evidence="2">JCM 17804</strain>
    </source>
</reference>
<protein>
    <submittedName>
        <fullName evidence="1">Uncharacterized protein</fullName>
    </submittedName>
</protein>
<accession>A0ABP8IG97</accession>
<evidence type="ECO:0000313" key="2">
    <source>
        <dbReference type="Proteomes" id="UP001500975"/>
    </source>
</evidence>
<proteinExistence type="predicted"/>
<organism evidence="1 2">
    <name type="scientific">Variovorax defluvii</name>
    <dbReference type="NCBI Taxonomy" id="913761"/>
    <lineage>
        <taxon>Bacteria</taxon>
        <taxon>Pseudomonadati</taxon>
        <taxon>Pseudomonadota</taxon>
        <taxon>Betaproteobacteria</taxon>
        <taxon>Burkholderiales</taxon>
        <taxon>Comamonadaceae</taxon>
        <taxon>Variovorax</taxon>
    </lineage>
</organism>
<evidence type="ECO:0000313" key="1">
    <source>
        <dbReference type="EMBL" id="GAA4358208.1"/>
    </source>
</evidence>
<dbReference type="RefSeq" id="WP_345541760.1">
    <property type="nucleotide sequence ID" value="NZ_BAABGJ010000081.1"/>
</dbReference>
<dbReference type="EMBL" id="BAABGJ010000081">
    <property type="protein sequence ID" value="GAA4358208.1"/>
    <property type="molecule type" value="Genomic_DNA"/>
</dbReference>
<dbReference type="Proteomes" id="UP001500975">
    <property type="component" value="Unassembled WGS sequence"/>
</dbReference>
<keyword evidence="2" id="KW-1185">Reference proteome</keyword>
<sequence length="104" mass="12098">MWQIAKRRSDPDYLANQARAQKAWSERNPGYWQAYREINPDYARENRAQQRGRNKRRVIAKMDSLTPQSLPAGIYELRLLDGDSRLAKKDVWVVSLRVLSPSGP</sequence>